<dbReference type="Gene3D" id="1.25.40.390">
    <property type="match status" value="2"/>
</dbReference>
<feature type="chain" id="PRO_5046399317" evidence="1">
    <location>
        <begin position="22"/>
        <end position="562"/>
    </location>
</feature>
<accession>A0ABV9T7C2</accession>
<sequence>MKTSIHIFKSVFLLSMMVFTACDTLDEINENPNGVSPSDANPNLLMPSVMRPAATNILNLGYGDMAGTVQHTQKDGWFTGHNQSDWGLRDWTGWYDLLRTNRFLYQRAEETGLEFHKGVSLTMKSFIFGTVTDLWGDAPYTMALKGDQAGLENEFPEYDSQEVIYPGVINDLKAAAQIFATGNNEGVIPEYDLYFGGNATMWHKFTNSLLLRYYMRISEKMPEMARQGIEEVYNSGVYLMGADEDVAIDYIGASAGDSWPSATDFDAGSNFRRIKPCNTLLDRLLDYDDPRVGVWFRPVHCRWVEDTSLPVAVDPYIRENGQILNGVVSFQDIQYLDRIAEGNTYTRHYNPDLLGRQLDTREYVGLPPMLQGPSDHNLNPTGGQQLENQHVSQLSDHYRGRSGGFLKARIMSASEVHFILAEAAQRGWSVGDAETHYNNAVRYSLQTWGVGDDFDTYIQNPQVAYDGSLERIIEQKWIASWTTATESWFDWRRTGFPEMNVGEAAPESQIAVRFTYGNNEINFNAQQVAKAIERLEVTIGANRGPNNQWAKPWIIQGTGKPW</sequence>
<keyword evidence="1" id="KW-0732">Signal</keyword>
<dbReference type="InterPro" id="IPR011990">
    <property type="entry name" value="TPR-like_helical_dom_sf"/>
</dbReference>
<dbReference type="Proteomes" id="UP001595818">
    <property type="component" value="Unassembled WGS sequence"/>
</dbReference>
<dbReference type="SUPFAM" id="SSF48452">
    <property type="entry name" value="TPR-like"/>
    <property type="match status" value="1"/>
</dbReference>
<feature type="signal peptide" evidence="1">
    <location>
        <begin position="1"/>
        <end position="21"/>
    </location>
</feature>
<gene>
    <name evidence="2" type="ORF">ACFPFU_20205</name>
</gene>
<dbReference type="RefSeq" id="WP_377067502.1">
    <property type="nucleotide sequence ID" value="NZ_JBHSJJ010000015.1"/>
</dbReference>
<dbReference type="EMBL" id="JBHSJJ010000015">
    <property type="protein sequence ID" value="MFC4874040.1"/>
    <property type="molecule type" value="Genomic_DNA"/>
</dbReference>
<evidence type="ECO:0000256" key="1">
    <source>
        <dbReference type="SAM" id="SignalP"/>
    </source>
</evidence>
<keyword evidence="2" id="KW-0449">Lipoprotein</keyword>
<reference evidence="3" key="1">
    <citation type="journal article" date="2019" name="Int. J. Syst. Evol. Microbiol.">
        <title>The Global Catalogue of Microorganisms (GCM) 10K type strain sequencing project: providing services to taxonomists for standard genome sequencing and annotation.</title>
        <authorList>
            <consortium name="The Broad Institute Genomics Platform"/>
            <consortium name="The Broad Institute Genome Sequencing Center for Infectious Disease"/>
            <person name="Wu L."/>
            <person name="Ma J."/>
        </authorList>
    </citation>
    <scope>NUCLEOTIDE SEQUENCE [LARGE SCALE GENOMIC DNA]</scope>
    <source>
        <strain evidence="3">CGMCC 4.7466</strain>
    </source>
</reference>
<dbReference type="InterPro" id="IPR041662">
    <property type="entry name" value="SusD-like_2"/>
</dbReference>
<organism evidence="2 3">
    <name type="scientific">Negadavirga shengliensis</name>
    <dbReference type="NCBI Taxonomy" id="1389218"/>
    <lineage>
        <taxon>Bacteria</taxon>
        <taxon>Pseudomonadati</taxon>
        <taxon>Bacteroidota</taxon>
        <taxon>Cytophagia</taxon>
        <taxon>Cytophagales</taxon>
        <taxon>Cyclobacteriaceae</taxon>
        <taxon>Negadavirga</taxon>
    </lineage>
</organism>
<evidence type="ECO:0000313" key="2">
    <source>
        <dbReference type="EMBL" id="MFC4874040.1"/>
    </source>
</evidence>
<comment type="caution">
    <text evidence="2">The sequence shown here is derived from an EMBL/GenBank/DDBJ whole genome shotgun (WGS) entry which is preliminary data.</text>
</comment>
<evidence type="ECO:0000313" key="3">
    <source>
        <dbReference type="Proteomes" id="UP001595818"/>
    </source>
</evidence>
<name>A0ABV9T7C2_9BACT</name>
<proteinExistence type="predicted"/>
<protein>
    <submittedName>
        <fullName evidence="2">SusD/RagB family nutrient-binding outer membrane lipoprotein</fullName>
    </submittedName>
</protein>
<dbReference type="PROSITE" id="PS51257">
    <property type="entry name" value="PROKAR_LIPOPROTEIN"/>
    <property type="match status" value="1"/>
</dbReference>
<keyword evidence="3" id="KW-1185">Reference proteome</keyword>
<dbReference type="Pfam" id="PF12771">
    <property type="entry name" value="SusD-like_2"/>
    <property type="match status" value="2"/>
</dbReference>